<evidence type="ECO:0000313" key="3">
    <source>
        <dbReference type="Proteomes" id="UP000182961"/>
    </source>
</evidence>
<reference evidence="3" key="1">
    <citation type="submission" date="2016-10" db="EMBL/GenBank/DDBJ databases">
        <authorList>
            <person name="Varghese N."/>
            <person name="Submissions S."/>
        </authorList>
    </citation>
    <scope>NUCLEOTIDE SEQUENCE [LARGE SCALE GENOMIC DNA]</scope>
    <source>
        <strain evidence="3">DSM 4002</strain>
    </source>
</reference>
<organism evidence="2 3">
    <name type="scientific">Flavobacterium succinicans</name>
    <dbReference type="NCBI Taxonomy" id="29536"/>
    <lineage>
        <taxon>Bacteria</taxon>
        <taxon>Pseudomonadati</taxon>
        <taxon>Bacteroidota</taxon>
        <taxon>Flavobacteriia</taxon>
        <taxon>Flavobacteriales</taxon>
        <taxon>Flavobacteriaceae</taxon>
        <taxon>Flavobacterium</taxon>
    </lineage>
</organism>
<name>A0A1I5AIT7_9FLAO</name>
<dbReference type="Pfam" id="PF14082">
    <property type="entry name" value="SduA_C"/>
    <property type="match status" value="1"/>
</dbReference>
<keyword evidence="3" id="KW-1185">Reference proteome</keyword>
<protein>
    <recommendedName>
        <fullName evidence="1">Shedu protein SduA C-terminal domain-containing protein</fullName>
    </recommendedName>
</protein>
<dbReference type="AlphaFoldDB" id="A0A1I5AIT7"/>
<dbReference type="Proteomes" id="UP000182961">
    <property type="component" value="Unassembled WGS sequence"/>
</dbReference>
<proteinExistence type="predicted"/>
<dbReference type="RefSeq" id="WP_074917855.1">
    <property type="nucleotide sequence ID" value="NZ_FOUT01000046.1"/>
</dbReference>
<dbReference type="EMBL" id="FOUT01000046">
    <property type="protein sequence ID" value="SFN62270.1"/>
    <property type="molecule type" value="Genomic_DNA"/>
</dbReference>
<gene>
    <name evidence="2" type="ORF">SAMN05444143_1461</name>
</gene>
<accession>A0A1I5AIT7</accession>
<feature type="domain" description="Shedu protein SduA C-terminal" evidence="1">
    <location>
        <begin position="210"/>
        <end position="384"/>
    </location>
</feature>
<dbReference type="InterPro" id="IPR025359">
    <property type="entry name" value="SduA_C"/>
</dbReference>
<evidence type="ECO:0000313" key="2">
    <source>
        <dbReference type="EMBL" id="SFN62270.1"/>
    </source>
</evidence>
<evidence type="ECO:0000259" key="1">
    <source>
        <dbReference type="Pfam" id="PF14082"/>
    </source>
</evidence>
<sequence>MLGTSNNTKAEIIDNYKLEQLYNHSIENGRFFKVVFADDDELNIQLSTKTYMQVKFLPSRNDIEGLDIIKIVGGKETQKISFSKFNFAQLELFLNFINDLDLSTISERRLKLAENSLEILDQETKKKIATLLQGNEGAELIQELLDNEIVTSQDIVNTGYRKNQLKIFQRLLEDEKYIDVYKKEEEEIISLLISDFETKQKSTINEKTKNEIAWQHFFNKNPWIFGYGLNYRFQNILQKEFSASDTDGSGKEQVNADFLIGDNYYTTFVELKTPDTELFTNTESGKNRSNSWSLSTKLIYAVSQILEQKASGQIKLEKEPYNEDGEKITQKAYDSKCILIIGNLKKEIEDSSDSTKIKEIKKKTFELFRRDSRNVDILTFDELYQRAFHICNKK</sequence>